<evidence type="ECO:0000313" key="4">
    <source>
        <dbReference type="EMBL" id="NYG36170.1"/>
    </source>
</evidence>
<dbReference type="PANTHER" id="PTHR38463">
    <property type="entry name" value="STRESS RESPONSE PROTEIN YSNF"/>
    <property type="match status" value="1"/>
</dbReference>
<feature type="compositionally biased region" description="Gly residues" evidence="1">
    <location>
        <begin position="145"/>
        <end position="190"/>
    </location>
</feature>
<dbReference type="InterPro" id="IPR019060">
    <property type="entry name" value="DUF2382"/>
</dbReference>
<gene>
    <name evidence="4" type="ORF">BJY28_000639</name>
</gene>
<dbReference type="Gene3D" id="3.90.50.10">
    <property type="entry name" value="Photosynthetic Reaction Center, subunit H, domain 2"/>
    <property type="match status" value="1"/>
</dbReference>
<dbReference type="NCBIfam" id="TIGR02271">
    <property type="entry name" value="YsnF/AvaK domain"/>
    <property type="match status" value="1"/>
</dbReference>
<feature type="region of interest" description="Disordered" evidence="1">
    <location>
        <begin position="244"/>
        <end position="268"/>
    </location>
</feature>
<accession>A0A852X496</accession>
<dbReference type="SUPFAM" id="SSF50346">
    <property type="entry name" value="PRC-barrel domain"/>
    <property type="match status" value="1"/>
</dbReference>
<feature type="region of interest" description="Disordered" evidence="1">
    <location>
        <begin position="288"/>
        <end position="312"/>
    </location>
</feature>
<evidence type="ECO:0000259" key="3">
    <source>
        <dbReference type="Pfam" id="PF09557"/>
    </source>
</evidence>
<dbReference type="AlphaFoldDB" id="A0A852X496"/>
<feature type="region of interest" description="Disordered" evidence="1">
    <location>
        <begin position="141"/>
        <end position="206"/>
    </location>
</feature>
<dbReference type="Proteomes" id="UP000592181">
    <property type="component" value="Unassembled WGS sequence"/>
</dbReference>
<feature type="compositionally biased region" description="Basic and acidic residues" evidence="1">
    <location>
        <begin position="195"/>
        <end position="206"/>
    </location>
</feature>
<protein>
    <submittedName>
        <fullName evidence="4">Uncharacterized protein (TIGR02271 family)</fullName>
    </submittedName>
</protein>
<evidence type="ECO:0000313" key="5">
    <source>
        <dbReference type="Proteomes" id="UP000592181"/>
    </source>
</evidence>
<dbReference type="PANTHER" id="PTHR38463:SF1">
    <property type="entry name" value="STRESS RESPONSE PROTEIN YSNF"/>
    <property type="match status" value="1"/>
</dbReference>
<name>A0A852X496_9MICO</name>
<dbReference type="GO" id="GO:0019684">
    <property type="term" value="P:photosynthesis, light reaction"/>
    <property type="evidence" value="ECO:0007669"/>
    <property type="project" value="InterPro"/>
</dbReference>
<dbReference type="Pfam" id="PF09557">
    <property type="entry name" value="DUF2382"/>
    <property type="match status" value="1"/>
</dbReference>
<dbReference type="Pfam" id="PF05239">
    <property type="entry name" value="PRC"/>
    <property type="match status" value="1"/>
</dbReference>
<feature type="compositionally biased region" description="Acidic residues" evidence="1">
    <location>
        <begin position="301"/>
        <end position="312"/>
    </location>
</feature>
<dbReference type="InterPro" id="IPR011033">
    <property type="entry name" value="PRC_barrel-like_sf"/>
</dbReference>
<proteinExistence type="predicted"/>
<sequence>MAQFSIEEIQSGTVHDSSGDKVGKVGQLYLDDATGDPNFVTVKTGLLGGNESFVPLDGARIDGDEIHVPYTKDVIKDAPNIDEDGHIDPAQEEEIYRYYGLDDGAAGDGGADGHAGVGGDGGADGAAGTAAAGTAAAGTAAATRGDGGADGHAGVGGDGGADGAAGDGGADGHAGVGGDGGADGAAGDGAAGDSVVRREDEVRVGTERVQTGRVRLRKHVVTDTKTVEVPVEREEVEVVREPIADGGRGGDLAEGEAEVTLSEDRPVVEKEVVDKERVGLGKTTVQDTERVQTDVSREEVDIVEDGDGTGRA</sequence>
<feature type="domain" description="DUF2382" evidence="3">
    <location>
        <begin position="197"/>
        <end position="302"/>
    </location>
</feature>
<keyword evidence="5" id="KW-1185">Reference proteome</keyword>
<comment type="caution">
    <text evidence="4">The sequence shown here is derived from an EMBL/GenBank/DDBJ whole genome shotgun (WGS) entry which is preliminary data.</text>
</comment>
<feature type="compositionally biased region" description="Basic and acidic residues" evidence="1">
    <location>
        <begin position="288"/>
        <end position="300"/>
    </location>
</feature>
<evidence type="ECO:0000259" key="2">
    <source>
        <dbReference type="Pfam" id="PF05239"/>
    </source>
</evidence>
<evidence type="ECO:0000256" key="1">
    <source>
        <dbReference type="SAM" id="MobiDB-lite"/>
    </source>
</evidence>
<dbReference type="GO" id="GO:0030077">
    <property type="term" value="C:plasma membrane light-harvesting complex"/>
    <property type="evidence" value="ECO:0007669"/>
    <property type="project" value="InterPro"/>
</dbReference>
<reference evidence="4 5" key="1">
    <citation type="submission" date="2020-07" db="EMBL/GenBank/DDBJ databases">
        <title>Sequencing the genomes of 1000 actinobacteria strains.</title>
        <authorList>
            <person name="Klenk H.-P."/>
        </authorList>
    </citation>
    <scope>NUCLEOTIDE SEQUENCE [LARGE SCALE GENOMIC DNA]</scope>
    <source>
        <strain evidence="4 5">DSM 24723</strain>
    </source>
</reference>
<dbReference type="EMBL" id="JACBZX010000001">
    <property type="protein sequence ID" value="NYG36170.1"/>
    <property type="molecule type" value="Genomic_DNA"/>
</dbReference>
<dbReference type="RefSeq" id="WP_179461724.1">
    <property type="nucleotide sequence ID" value="NZ_JACBZX010000001.1"/>
</dbReference>
<dbReference type="InterPro" id="IPR027275">
    <property type="entry name" value="PRC-brl_dom"/>
</dbReference>
<dbReference type="InterPro" id="IPR052967">
    <property type="entry name" value="Stress_Response_Assoc"/>
</dbReference>
<organism evidence="4 5">
    <name type="scientific">Janibacter alkaliphilus</name>
    <dbReference type="NCBI Taxonomy" id="1069963"/>
    <lineage>
        <taxon>Bacteria</taxon>
        <taxon>Bacillati</taxon>
        <taxon>Actinomycetota</taxon>
        <taxon>Actinomycetes</taxon>
        <taxon>Micrococcales</taxon>
        <taxon>Intrasporangiaceae</taxon>
        <taxon>Janibacter</taxon>
    </lineage>
</organism>
<dbReference type="InterPro" id="IPR014747">
    <property type="entry name" value="Bac_photo_RC_H_C"/>
</dbReference>
<feature type="region of interest" description="Disordered" evidence="1">
    <location>
        <begin position="1"/>
        <end position="21"/>
    </location>
</feature>
<feature type="domain" description="PRC-barrel" evidence="2">
    <location>
        <begin position="3"/>
        <end position="74"/>
    </location>
</feature>